<dbReference type="InterPro" id="IPR015807">
    <property type="entry name" value="His-tRNA-ligase"/>
</dbReference>
<feature type="binding site" evidence="11">
    <location>
        <position position="132"/>
    </location>
    <ligand>
        <name>L-histidine</name>
        <dbReference type="ChEBI" id="CHEBI:57595"/>
    </ligand>
</feature>
<dbReference type="HAMAP" id="MF_00127">
    <property type="entry name" value="His_tRNA_synth"/>
    <property type="match status" value="1"/>
</dbReference>
<protein>
    <recommendedName>
        <fullName evidence="10">Histidine--tRNA ligase</fullName>
        <ecNumber evidence="10">6.1.1.21</ecNumber>
    </recommendedName>
    <alternativeName>
        <fullName evidence="10">Histidyl-tRNA synthetase</fullName>
        <shortName evidence="10">HisRS</shortName>
    </alternativeName>
</protein>
<gene>
    <name evidence="10" type="primary">hisS</name>
    <name evidence="13" type="ORF">FH965_07645</name>
</gene>
<evidence type="ECO:0000256" key="3">
    <source>
        <dbReference type="ARBA" id="ARBA00022490"/>
    </source>
</evidence>
<dbReference type="GO" id="GO:0005524">
    <property type="term" value="F:ATP binding"/>
    <property type="evidence" value="ECO:0007669"/>
    <property type="project" value="UniProtKB-UniRule"/>
</dbReference>
<keyword evidence="8 10" id="KW-0030">Aminoacyl-tRNA synthetase</keyword>
<dbReference type="Pfam" id="PF13393">
    <property type="entry name" value="tRNA-synt_His"/>
    <property type="match status" value="1"/>
</dbReference>
<organism evidence="13 14">
    <name type="scientific">Streptomyces spectabilis</name>
    <dbReference type="NCBI Taxonomy" id="68270"/>
    <lineage>
        <taxon>Bacteria</taxon>
        <taxon>Bacillati</taxon>
        <taxon>Actinomycetota</taxon>
        <taxon>Actinomycetes</taxon>
        <taxon>Kitasatosporales</taxon>
        <taxon>Streptomycetaceae</taxon>
        <taxon>Streptomyces</taxon>
    </lineage>
</organism>
<feature type="binding site" evidence="11">
    <location>
        <position position="128"/>
    </location>
    <ligand>
        <name>L-histidine</name>
        <dbReference type="ChEBI" id="CHEBI:57595"/>
    </ligand>
</feature>
<evidence type="ECO:0000256" key="2">
    <source>
        <dbReference type="ARBA" id="ARBA00011738"/>
    </source>
</evidence>
<evidence type="ECO:0000256" key="6">
    <source>
        <dbReference type="ARBA" id="ARBA00022840"/>
    </source>
</evidence>
<dbReference type="InterPro" id="IPR045864">
    <property type="entry name" value="aa-tRNA-synth_II/BPL/LPL"/>
</dbReference>
<dbReference type="PIRSF" id="PIRSF001549">
    <property type="entry name" value="His-tRNA_synth"/>
    <property type="match status" value="1"/>
</dbReference>
<dbReference type="SUPFAM" id="SSF52954">
    <property type="entry name" value="Class II aaRS ABD-related"/>
    <property type="match status" value="1"/>
</dbReference>
<dbReference type="NCBIfam" id="TIGR00442">
    <property type="entry name" value="hisS"/>
    <property type="match status" value="1"/>
</dbReference>
<dbReference type="AlphaFoldDB" id="A0A516R480"/>
<dbReference type="EMBL" id="CP040916">
    <property type="protein sequence ID" value="QDQ10458.1"/>
    <property type="molecule type" value="Genomic_DNA"/>
</dbReference>
<accession>A0A516R480</accession>
<evidence type="ECO:0000256" key="8">
    <source>
        <dbReference type="ARBA" id="ARBA00023146"/>
    </source>
</evidence>
<dbReference type="PANTHER" id="PTHR43707">
    <property type="entry name" value="HISTIDYL-TRNA SYNTHETASE"/>
    <property type="match status" value="1"/>
</dbReference>
<dbReference type="InterPro" id="IPR004154">
    <property type="entry name" value="Anticodon-bd"/>
</dbReference>
<feature type="domain" description="Aminoacyl-transfer RNA synthetases class-II family profile" evidence="12">
    <location>
        <begin position="1"/>
        <end position="324"/>
    </location>
</feature>
<sequence>MSTFKAPKGTYDLLPPASATYLAVREAIAAPLRNSGYGYVETPGFENVELFARGVGESTDIVTKEMYSFTTRGGDQLALRPEGTASVLRAALEGNLHKAGNLPVKLWYSGSYYRYERPQKGRYRHFSQVGAEAIGAEDPALDAELIILADQAYRSLGLKEFRILLNSLGDKECRPVYRAALQDFLRALDLDEETRRRIEINPLRVLDDKRPEVQQQLVGAPLLRDYLCDACKAYHEQVRELLAAEGVRYEDDPKLVRGLDYYTRTTFEFVHDGLGSQSAVGGGGRYDGLSEMIGGPALPSVGWALGVDRTVLALEAEGVSLELPAATSVFAVPLGDEARRVLFAKVSQLRKAGIAADFSYGGKGLKAAMKAANRSGARFAIVAGERDLAEGVVQLKDMESGEQEPVELGAIVETLRSRLG</sequence>
<evidence type="ECO:0000256" key="11">
    <source>
        <dbReference type="PIRSR" id="PIRSR001549-1"/>
    </source>
</evidence>
<keyword evidence="6 10" id="KW-0067">ATP-binding</keyword>
<reference evidence="13 14" key="1">
    <citation type="journal article" date="2019" name="J. Ind. Microbiol. Biotechnol.">
        <title>The complete genomic sequence of Streptomyces spectabilis NRRL-2792 and identification of secondary metabolite biosynthetic gene clusters.</title>
        <authorList>
            <person name="Sinha A."/>
            <person name="Phillips-Salemka S."/>
            <person name="Niraula T.A."/>
            <person name="Short K.A."/>
            <person name="Niraula N.P."/>
        </authorList>
    </citation>
    <scope>NUCLEOTIDE SEQUENCE [LARGE SCALE GENOMIC DNA]</scope>
    <source>
        <strain evidence="13 14">NRRL 2792</strain>
    </source>
</reference>
<evidence type="ECO:0000313" key="13">
    <source>
        <dbReference type="EMBL" id="QDQ10458.1"/>
    </source>
</evidence>
<dbReference type="InterPro" id="IPR033656">
    <property type="entry name" value="HisRS_anticodon"/>
</dbReference>
<proteinExistence type="inferred from homology"/>
<dbReference type="CDD" id="cd00859">
    <property type="entry name" value="HisRS_anticodon"/>
    <property type="match status" value="1"/>
</dbReference>
<comment type="subunit">
    <text evidence="2 10">Homodimer.</text>
</comment>
<dbReference type="GO" id="GO:0006427">
    <property type="term" value="P:histidyl-tRNA aminoacylation"/>
    <property type="evidence" value="ECO:0007669"/>
    <property type="project" value="UniProtKB-UniRule"/>
</dbReference>
<feature type="binding site" evidence="11">
    <location>
        <position position="257"/>
    </location>
    <ligand>
        <name>L-histidine</name>
        <dbReference type="ChEBI" id="CHEBI:57595"/>
    </ligand>
</feature>
<evidence type="ECO:0000256" key="9">
    <source>
        <dbReference type="ARBA" id="ARBA00047639"/>
    </source>
</evidence>
<feature type="binding site" evidence="11">
    <location>
        <begin position="82"/>
        <end position="84"/>
    </location>
    <ligand>
        <name>L-histidine</name>
        <dbReference type="ChEBI" id="CHEBI:57595"/>
    </ligand>
</feature>
<keyword evidence="4 10" id="KW-0436">Ligase</keyword>
<dbReference type="InterPro" id="IPR041715">
    <property type="entry name" value="HisRS-like_core"/>
</dbReference>
<comment type="similarity">
    <text evidence="1 10">Belongs to the class-II aminoacyl-tRNA synthetase family.</text>
</comment>
<evidence type="ECO:0000259" key="12">
    <source>
        <dbReference type="PROSITE" id="PS50862"/>
    </source>
</evidence>
<feature type="binding site" evidence="11">
    <location>
        <position position="114"/>
    </location>
    <ligand>
        <name>L-histidine</name>
        <dbReference type="ChEBI" id="CHEBI:57595"/>
    </ligand>
</feature>
<dbReference type="InterPro" id="IPR004516">
    <property type="entry name" value="HisRS/HisZ"/>
</dbReference>
<dbReference type="GO" id="GO:0004821">
    <property type="term" value="F:histidine-tRNA ligase activity"/>
    <property type="evidence" value="ECO:0007669"/>
    <property type="project" value="UniProtKB-UniRule"/>
</dbReference>
<dbReference type="Gene3D" id="3.30.930.10">
    <property type="entry name" value="Bira Bifunctional Protein, Domain 2"/>
    <property type="match status" value="1"/>
</dbReference>
<comment type="catalytic activity">
    <reaction evidence="9 10">
        <text>tRNA(His) + L-histidine + ATP = L-histidyl-tRNA(His) + AMP + diphosphate + H(+)</text>
        <dbReference type="Rhea" id="RHEA:17313"/>
        <dbReference type="Rhea" id="RHEA-COMP:9665"/>
        <dbReference type="Rhea" id="RHEA-COMP:9689"/>
        <dbReference type="ChEBI" id="CHEBI:15378"/>
        <dbReference type="ChEBI" id="CHEBI:30616"/>
        <dbReference type="ChEBI" id="CHEBI:33019"/>
        <dbReference type="ChEBI" id="CHEBI:57595"/>
        <dbReference type="ChEBI" id="CHEBI:78442"/>
        <dbReference type="ChEBI" id="CHEBI:78527"/>
        <dbReference type="ChEBI" id="CHEBI:456215"/>
        <dbReference type="EC" id="6.1.1.21"/>
    </reaction>
</comment>
<evidence type="ECO:0000256" key="7">
    <source>
        <dbReference type="ARBA" id="ARBA00022917"/>
    </source>
</evidence>
<keyword evidence="3 10" id="KW-0963">Cytoplasm</keyword>
<feature type="binding site" evidence="11">
    <location>
        <begin position="261"/>
        <end position="262"/>
    </location>
    <ligand>
        <name>L-histidine</name>
        <dbReference type="ChEBI" id="CHEBI:57595"/>
    </ligand>
</feature>
<dbReference type="Proteomes" id="UP000316806">
    <property type="component" value="Chromosome"/>
</dbReference>
<dbReference type="CDD" id="cd00773">
    <property type="entry name" value="HisRS-like_core"/>
    <property type="match status" value="1"/>
</dbReference>
<keyword evidence="5 10" id="KW-0547">Nucleotide-binding</keyword>
<name>A0A516R480_STRST</name>
<keyword evidence="7 10" id="KW-0648">Protein biosynthesis</keyword>
<dbReference type="Gene3D" id="3.40.50.800">
    <property type="entry name" value="Anticodon-binding domain"/>
    <property type="match status" value="1"/>
</dbReference>
<dbReference type="PANTHER" id="PTHR43707:SF1">
    <property type="entry name" value="HISTIDINE--TRNA LIGASE, MITOCHONDRIAL-RELATED"/>
    <property type="match status" value="1"/>
</dbReference>
<evidence type="ECO:0000256" key="5">
    <source>
        <dbReference type="ARBA" id="ARBA00022741"/>
    </source>
</evidence>
<dbReference type="SUPFAM" id="SSF55681">
    <property type="entry name" value="Class II aaRS and biotin synthetases"/>
    <property type="match status" value="1"/>
</dbReference>
<dbReference type="Pfam" id="PF03129">
    <property type="entry name" value="HGTP_anticodon"/>
    <property type="match status" value="1"/>
</dbReference>
<dbReference type="InterPro" id="IPR006195">
    <property type="entry name" value="aa-tRNA-synth_II"/>
</dbReference>
<comment type="subcellular location">
    <subcellularLocation>
        <location evidence="10">Cytoplasm</location>
    </subcellularLocation>
</comment>
<dbReference type="InterPro" id="IPR036621">
    <property type="entry name" value="Anticodon-bd_dom_sf"/>
</dbReference>
<evidence type="ECO:0000256" key="4">
    <source>
        <dbReference type="ARBA" id="ARBA00022598"/>
    </source>
</evidence>
<dbReference type="EC" id="6.1.1.21" evidence="10"/>
<dbReference type="PROSITE" id="PS50862">
    <property type="entry name" value="AA_TRNA_LIGASE_II"/>
    <property type="match status" value="1"/>
</dbReference>
<dbReference type="RefSeq" id="WP_144002390.1">
    <property type="nucleotide sequence ID" value="NZ_CP040916.1"/>
</dbReference>
<dbReference type="FunFam" id="3.30.930.10:FF:000058">
    <property type="entry name" value="Histidine--tRNA ligase"/>
    <property type="match status" value="1"/>
</dbReference>
<evidence type="ECO:0000256" key="1">
    <source>
        <dbReference type="ARBA" id="ARBA00008226"/>
    </source>
</evidence>
<evidence type="ECO:0000256" key="10">
    <source>
        <dbReference type="HAMAP-Rule" id="MF_00127"/>
    </source>
</evidence>
<dbReference type="GO" id="GO:0005737">
    <property type="term" value="C:cytoplasm"/>
    <property type="evidence" value="ECO:0007669"/>
    <property type="project" value="UniProtKB-SubCell"/>
</dbReference>
<evidence type="ECO:0000313" key="14">
    <source>
        <dbReference type="Proteomes" id="UP000316806"/>
    </source>
</evidence>